<evidence type="ECO:0000313" key="11">
    <source>
        <dbReference type="EMBL" id="KAG6431741.1"/>
    </source>
</evidence>
<feature type="domain" description="Disease resistance R13L4/SHOC-2-like LRR" evidence="10">
    <location>
        <begin position="393"/>
        <end position="649"/>
    </location>
</feature>
<dbReference type="GO" id="GO:0005524">
    <property type="term" value="F:ATP binding"/>
    <property type="evidence" value="ECO:0007669"/>
    <property type="project" value="UniProtKB-KW"/>
</dbReference>
<feature type="domain" description="NB-ARC" evidence="7">
    <location>
        <begin position="123"/>
        <end position="152"/>
    </location>
</feature>
<evidence type="ECO:0000259" key="8">
    <source>
        <dbReference type="Pfam" id="PF18052"/>
    </source>
</evidence>
<dbReference type="FunFam" id="1.10.10.10:FF:000322">
    <property type="entry name" value="Probable disease resistance protein At1g63360"/>
    <property type="match status" value="1"/>
</dbReference>
<evidence type="ECO:0000256" key="5">
    <source>
        <dbReference type="ARBA" id="ARBA00022821"/>
    </source>
</evidence>
<dbReference type="InterPro" id="IPR032675">
    <property type="entry name" value="LRR_dom_sf"/>
</dbReference>
<evidence type="ECO:0000259" key="10">
    <source>
        <dbReference type="Pfam" id="PF23598"/>
    </source>
</evidence>
<dbReference type="PANTHER" id="PTHR23155:SF1185">
    <property type="entry name" value="DISEASE RESISTANCE RPP8-LIKE PROTEIN 3-RELATED"/>
    <property type="match status" value="1"/>
</dbReference>
<feature type="domain" description="Disease resistance protein winged helix" evidence="9">
    <location>
        <begin position="217"/>
        <end position="292"/>
    </location>
</feature>
<evidence type="ECO:0000256" key="2">
    <source>
        <dbReference type="ARBA" id="ARBA00022614"/>
    </source>
</evidence>
<evidence type="ECO:0000256" key="1">
    <source>
        <dbReference type="ARBA" id="ARBA00008894"/>
    </source>
</evidence>
<dbReference type="InterPro" id="IPR058922">
    <property type="entry name" value="WHD_DRP"/>
</dbReference>
<dbReference type="Gene3D" id="1.20.5.4130">
    <property type="match status" value="1"/>
</dbReference>
<comment type="similarity">
    <text evidence="1">Belongs to the disease resistance NB-LRR family.</text>
</comment>
<keyword evidence="6" id="KW-0067">ATP-binding</keyword>
<dbReference type="Pfam" id="PF18052">
    <property type="entry name" value="Rx_N"/>
    <property type="match status" value="1"/>
</dbReference>
<dbReference type="InterPro" id="IPR002182">
    <property type="entry name" value="NB-ARC"/>
</dbReference>
<comment type="caution">
    <text evidence="11">The sequence shown here is derived from an EMBL/GenBank/DDBJ whole genome shotgun (WGS) entry which is preliminary data.</text>
</comment>
<reference evidence="11" key="2">
    <citation type="submission" date="2020-08" db="EMBL/GenBank/DDBJ databases">
        <title>Plant Genome Project.</title>
        <authorList>
            <person name="Zhang R.-G."/>
        </authorList>
    </citation>
    <scope>NUCLEOTIDE SEQUENCE</scope>
    <source>
        <strain evidence="11">Huo1</strain>
        <tissue evidence="11">Leaf</tissue>
    </source>
</reference>
<evidence type="ECO:0000256" key="3">
    <source>
        <dbReference type="ARBA" id="ARBA00022737"/>
    </source>
</evidence>
<dbReference type="Gene3D" id="1.10.10.10">
    <property type="entry name" value="Winged helix-like DNA-binding domain superfamily/Winged helix DNA-binding domain"/>
    <property type="match status" value="1"/>
</dbReference>
<dbReference type="InterPro" id="IPR044974">
    <property type="entry name" value="Disease_R_plants"/>
</dbReference>
<dbReference type="InterPro" id="IPR036388">
    <property type="entry name" value="WH-like_DNA-bd_sf"/>
</dbReference>
<dbReference type="Pfam" id="PF00931">
    <property type="entry name" value="NB-ARC"/>
    <property type="match status" value="1"/>
</dbReference>
<evidence type="ECO:0000313" key="12">
    <source>
        <dbReference type="Proteomes" id="UP000298416"/>
    </source>
</evidence>
<keyword evidence="4" id="KW-0547">Nucleotide-binding</keyword>
<dbReference type="Gene3D" id="3.40.50.300">
    <property type="entry name" value="P-loop containing nucleotide triphosphate hydrolases"/>
    <property type="match status" value="1"/>
</dbReference>
<evidence type="ECO:0000256" key="4">
    <source>
        <dbReference type="ARBA" id="ARBA00022741"/>
    </source>
</evidence>
<sequence length="724" mass="83535">MCFWKLEETKFLVSVGGDVNKVKGDLESIHALLMKADKERRDSPTLKSYISQLKDVAFKAENLLEKYAVEVQSKRGLRSLKDKFQRYICIMSECYSVHEDRQTYAHEVEPHFVGMEKDIEVKDDKRQRIVKIYGMGGLGKTTLARMVYNHSDLQSYARQDRDDIWEDDHWEIIKKALPMNCNVILTTHYKRVKQVLELSYDALPYYLKPCFLFLACFPEDELISTEKLYLLWMAEGFILHQDKGPNETLRDVAQRYLSELAMRCMVQLNEAEIYTPRDKFDSCRIHDLMHVLCSEKAEKETFLKRIDASKYLNDYVLALPPSVGNSVSRLAITREHNAYISSVKGLEEVKDLRSFMLLHKRDYCYESIKLEESTIDFEMSQCLRIFVAKTLPRKVGELIHLRYLSLKWSNVGKLPKCVCSMPYLQTLDLRVFFLHVIRLPNVIWKMKKLKHLFLNEIKVIGGGKLRLDGLDELETLVEIRSETARIADIPKLTSLQTLSVKVRDDCDVDNMSILLSNKNRQLRETCVEVESCDLSWEKGMEFLSDGLTSPSLVSLCIKECKISGCFPYYTQGMCQNLVKLSLNDQEVKVDMMEFGKYPMLQSLSLCGVKMTGTLICQSKSFPQLKELHLSSLSALKEWEVEERAMAKLVDPFVQQFEEGSRRFEIHLHSSRDGYRANANRENIPGIGIGIVLKIDAHGNDEDVRCKGCFSSVFSSIISRSIKNQ</sequence>
<organism evidence="11">
    <name type="scientific">Salvia splendens</name>
    <name type="common">Scarlet sage</name>
    <dbReference type="NCBI Taxonomy" id="180675"/>
    <lineage>
        <taxon>Eukaryota</taxon>
        <taxon>Viridiplantae</taxon>
        <taxon>Streptophyta</taxon>
        <taxon>Embryophyta</taxon>
        <taxon>Tracheophyta</taxon>
        <taxon>Spermatophyta</taxon>
        <taxon>Magnoliopsida</taxon>
        <taxon>eudicotyledons</taxon>
        <taxon>Gunneridae</taxon>
        <taxon>Pentapetalae</taxon>
        <taxon>asterids</taxon>
        <taxon>lamiids</taxon>
        <taxon>Lamiales</taxon>
        <taxon>Lamiaceae</taxon>
        <taxon>Nepetoideae</taxon>
        <taxon>Mentheae</taxon>
        <taxon>Salviinae</taxon>
        <taxon>Salvia</taxon>
        <taxon>Salvia subgen. Calosphace</taxon>
        <taxon>core Calosphace</taxon>
    </lineage>
</organism>
<dbReference type="SUPFAM" id="SSF52058">
    <property type="entry name" value="L domain-like"/>
    <property type="match status" value="1"/>
</dbReference>
<dbReference type="AlphaFoldDB" id="A0A8X9A8S0"/>
<dbReference type="Pfam" id="PF23559">
    <property type="entry name" value="WHD_DRP"/>
    <property type="match status" value="1"/>
</dbReference>
<dbReference type="PRINTS" id="PR00364">
    <property type="entry name" value="DISEASERSIST"/>
</dbReference>
<dbReference type="InterPro" id="IPR041118">
    <property type="entry name" value="Rx_N"/>
</dbReference>
<dbReference type="Pfam" id="PF23598">
    <property type="entry name" value="LRR_14"/>
    <property type="match status" value="1"/>
</dbReference>
<reference evidence="11" key="1">
    <citation type="submission" date="2018-01" db="EMBL/GenBank/DDBJ databases">
        <authorList>
            <person name="Mao J.F."/>
        </authorList>
    </citation>
    <scope>NUCLEOTIDE SEQUENCE</scope>
    <source>
        <strain evidence="11">Huo1</strain>
        <tissue evidence="11">Leaf</tissue>
    </source>
</reference>
<protein>
    <recommendedName>
        <fullName evidence="13">Disease resistance protein RPM1</fullName>
    </recommendedName>
</protein>
<dbReference type="Proteomes" id="UP000298416">
    <property type="component" value="Unassembled WGS sequence"/>
</dbReference>
<feature type="domain" description="Disease resistance N-terminal" evidence="8">
    <location>
        <begin position="7"/>
        <end position="81"/>
    </location>
</feature>
<evidence type="ECO:0000256" key="6">
    <source>
        <dbReference type="ARBA" id="ARBA00022840"/>
    </source>
</evidence>
<gene>
    <name evidence="11" type="ORF">SASPL_109824</name>
</gene>
<dbReference type="InterPro" id="IPR027417">
    <property type="entry name" value="P-loop_NTPase"/>
</dbReference>
<keyword evidence="5" id="KW-0611">Plant defense</keyword>
<evidence type="ECO:0000259" key="9">
    <source>
        <dbReference type="Pfam" id="PF23559"/>
    </source>
</evidence>
<evidence type="ECO:0008006" key="13">
    <source>
        <dbReference type="Google" id="ProtNLM"/>
    </source>
</evidence>
<keyword evidence="2" id="KW-0433">Leucine-rich repeat</keyword>
<dbReference type="EMBL" id="PNBA02000003">
    <property type="protein sequence ID" value="KAG6431741.1"/>
    <property type="molecule type" value="Genomic_DNA"/>
</dbReference>
<dbReference type="Gene3D" id="3.80.10.10">
    <property type="entry name" value="Ribonuclease Inhibitor"/>
    <property type="match status" value="1"/>
</dbReference>
<accession>A0A8X9A8S0</accession>
<proteinExistence type="inferred from homology"/>
<evidence type="ECO:0000259" key="7">
    <source>
        <dbReference type="Pfam" id="PF00931"/>
    </source>
</evidence>
<keyword evidence="12" id="KW-1185">Reference proteome</keyword>
<dbReference type="PANTHER" id="PTHR23155">
    <property type="entry name" value="DISEASE RESISTANCE PROTEIN RP"/>
    <property type="match status" value="1"/>
</dbReference>
<keyword evidence="3" id="KW-0677">Repeat</keyword>
<dbReference type="InterPro" id="IPR055414">
    <property type="entry name" value="LRR_R13L4/SHOC2-like"/>
</dbReference>
<dbReference type="GO" id="GO:0098542">
    <property type="term" value="P:defense response to other organism"/>
    <property type="evidence" value="ECO:0007669"/>
    <property type="project" value="TreeGrafter"/>
</dbReference>
<dbReference type="SUPFAM" id="SSF52540">
    <property type="entry name" value="P-loop containing nucleoside triphosphate hydrolases"/>
    <property type="match status" value="1"/>
</dbReference>
<name>A0A8X9A8S0_SALSN</name>
<dbReference type="GO" id="GO:0043531">
    <property type="term" value="F:ADP binding"/>
    <property type="evidence" value="ECO:0007669"/>
    <property type="project" value="InterPro"/>
</dbReference>